<accession>F2U5H8</accession>
<feature type="domain" description="EF-hand" evidence="4">
    <location>
        <begin position="90"/>
        <end position="125"/>
    </location>
</feature>
<dbReference type="Pfam" id="PF13499">
    <property type="entry name" value="EF-hand_7"/>
    <property type="match status" value="1"/>
</dbReference>
<dbReference type="Pfam" id="PF01302">
    <property type="entry name" value="CAP_GLY"/>
    <property type="match status" value="1"/>
</dbReference>
<dbReference type="PROSITE" id="PS50245">
    <property type="entry name" value="CAP_GLY_2"/>
    <property type="match status" value="1"/>
</dbReference>
<dbReference type="PANTHER" id="PTHR23159">
    <property type="entry name" value="CENTROSOMAL PROTEIN 2"/>
    <property type="match status" value="1"/>
</dbReference>
<evidence type="ECO:0008006" key="8">
    <source>
        <dbReference type="Google" id="ProtNLM"/>
    </source>
</evidence>
<organism evidence="7">
    <name type="scientific">Salpingoeca rosetta (strain ATCC 50818 / BSB-021)</name>
    <dbReference type="NCBI Taxonomy" id="946362"/>
    <lineage>
        <taxon>Eukaryota</taxon>
        <taxon>Choanoflagellata</taxon>
        <taxon>Craspedida</taxon>
        <taxon>Salpingoecidae</taxon>
        <taxon>Salpingoeca</taxon>
    </lineage>
</organism>
<keyword evidence="7" id="KW-1185">Reference proteome</keyword>
<evidence type="ECO:0000313" key="6">
    <source>
        <dbReference type="EMBL" id="EGD83194.1"/>
    </source>
</evidence>
<dbReference type="SUPFAM" id="SSF74924">
    <property type="entry name" value="Cap-Gly domain"/>
    <property type="match status" value="1"/>
</dbReference>
<feature type="region of interest" description="Disordered" evidence="3">
    <location>
        <begin position="578"/>
        <end position="663"/>
    </location>
</feature>
<evidence type="ECO:0000256" key="3">
    <source>
        <dbReference type="SAM" id="MobiDB-lite"/>
    </source>
</evidence>
<dbReference type="GeneID" id="16076138"/>
<dbReference type="SUPFAM" id="SSF47473">
    <property type="entry name" value="EF-hand"/>
    <property type="match status" value="1"/>
</dbReference>
<feature type="compositionally biased region" description="Basic residues" evidence="3">
    <location>
        <begin position="629"/>
        <end position="645"/>
    </location>
</feature>
<dbReference type="SMART" id="SM00054">
    <property type="entry name" value="EFh"/>
    <property type="match status" value="2"/>
</dbReference>
<keyword evidence="1" id="KW-0106">Calcium</keyword>
<dbReference type="InParanoid" id="F2U5H8"/>
<dbReference type="Proteomes" id="UP000007799">
    <property type="component" value="Unassembled WGS sequence"/>
</dbReference>
<dbReference type="InterPro" id="IPR018247">
    <property type="entry name" value="EF_Hand_1_Ca_BS"/>
</dbReference>
<dbReference type="SMART" id="SM01052">
    <property type="entry name" value="CAP_GLY"/>
    <property type="match status" value="1"/>
</dbReference>
<evidence type="ECO:0000313" key="7">
    <source>
        <dbReference type="Proteomes" id="UP000007799"/>
    </source>
</evidence>
<dbReference type="OMA" id="HNDHRLY"/>
<dbReference type="KEGG" id="sre:PTSG_03825"/>
<dbReference type="eggNOG" id="KOG4568">
    <property type="taxonomic scope" value="Eukaryota"/>
</dbReference>
<dbReference type="InterPro" id="IPR000938">
    <property type="entry name" value="CAP-Gly_domain"/>
</dbReference>
<feature type="domain" description="CAP-Gly" evidence="5">
    <location>
        <begin position="723"/>
        <end position="757"/>
    </location>
</feature>
<dbReference type="SUPFAM" id="SSF58104">
    <property type="entry name" value="Methyl-accepting chemotaxis protein (MCP) signaling domain"/>
    <property type="match status" value="1"/>
</dbReference>
<evidence type="ECO:0000256" key="2">
    <source>
        <dbReference type="SAM" id="Coils"/>
    </source>
</evidence>
<dbReference type="EMBL" id="GL832962">
    <property type="protein sequence ID" value="EGD83194.1"/>
    <property type="molecule type" value="Genomic_DNA"/>
</dbReference>
<proteinExistence type="predicted"/>
<evidence type="ECO:0000259" key="5">
    <source>
        <dbReference type="PROSITE" id="PS50245"/>
    </source>
</evidence>
<feature type="domain" description="EF-hand" evidence="4">
    <location>
        <begin position="52"/>
        <end position="87"/>
    </location>
</feature>
<name>F2U5H8_SALR5</name>
<dbReference type="OrthoDB" id="2130750at2759"/>
<evidence type="ECO:0000259" key="4">
    <source>
        <dbReference type="PROSITE" id="PS50222"/>
    </source>
</evidence>
<dbReference type="AlphaFoldDB" id="F2U5H8"/>
<dbReference type="CDD" id="cd00051">
    <property type="entry name" value="EFh"/>
    <property type="match status" value="1"/>
</dbReference>
<dbReference type="Gene3D" id="2.30.30.190">
    <property type="entry name" value="CAP Gly-rich-like domain"/>
    <property type="match status" value="1"/>
</dbReference>
<dbReference type="Gene3D" id="1.10.238.10">
    <property type="entry name" value="EF-hand"/>
    <property type="match status" value="1"/>
</dbReference>
<gene>
    <name evidence="6" type="ORF">PTSG_03825</name>
</gene>
<feature type="compositionally biased region" description="Polar residues" evidence="3">
    <location>
        <begin position="11"/>
        <end position="27"/>
    </location>
</feature>
<dbReference type="InterPro" id="IPR011992">
    <property type="entry name" value="EF-hand-dom_pair"/>
</dbReference>
<reference evidence="6" key="1">
    <citation type="submission" date="2009-08" db="EMBL/GenBank/DDBJ databases">
        <title>Annotation of Salpingoeca rosetta.</title>
        <authorList>
            <consortium name="The Broad Institute Genome Sequencing Platform"/>
            <person name="Russ C."/>
            <person name="Cuomo C."/>
            <person name="Burger G."/>
            <person name="Gray M.W."/>
            <person name="Holland P.W.H."/>
            <person name="King N."/>
            <person name="Lang F.B.F."/>
            <person name="Roger A.J."/>
            <person name="Ruiz-Trillo I."/>
            <person name="Young S.K."/>
            <person name="Zeng Q."/>
            <person name="Gargeya S."/>
            <person name="Alvarado L."/>
            <person name="Berlin A."/>
            <person name="Chapman S.B."/>
            <person name="Chen Z."/>
            <person name="Freedman E."/>
            <person name="Gellesch M."/>
            <person name="Goldberg J."/>
            <person name="Griggs A."/>
            <person name="Gujja S."/>
            <person name="Heilman E."/>
            <person name="Heiman D."/>
            <person name="Howarth C."/>
            <person name="Mehta T."/>
            <person name="Neiman D."/>
            <person name="Pearson M."/>
            <person name="Roberts A."/>
            <person name="Saif S."/>
            <person name="Shea T."/>
            <person name="Shenoy N."/>
            <person name="Sisk P."/>
            <person name="Stolte C."/>
            <person name="Sykes S."/>
            <person name="White J."/>
            <person name="Yandava C."/>
            <person name="Haas B."/>
            <person name="Nusbaum C."/>
            <person name="Birren B."/>
        </authorList>
    </citation>
    <scope>NUCLEOTIDE SEQUENCE [LARGE SCALE GENOMIC DNA]</scope>
    <source>
        <strain evidence="6">ATCC 50818</strain>
    </source>
</reference>
<dbReference type="PROSITE" id="PS50222">
    <property type="entry name" value="EF_HAND_2"/>
    <property type="match status" value="2"/>
</dbReference>
<dbReference type="PANTHER" id="PTHR23159:SF31">
    <property type="entry name" value="CENTROSOME-ASSOCIATED PROTEIN CEP250 ISOFORM X1"/>
    <property type="match status" value="1"/>
</dbReference>
<dbReference type="PROSITE" id="PS00018">
    <property type="entry name" value="EF_HAND_1"/>
    <property type="match status" value="2"/>
</dbReference>
<dbReference type="InterPro" id="IPR002048">
    <property type="entry name" value="EF_hand_dom"/>
</dbReference>
<protein>
    <recommendedName>
        <fullName evidence="8">CAP-Gly domain-containing protein</fullName>
    </recommendedName>
</protein>
<dbReference type="GO" id="GO:0005509">
    <property type="term" value="F:calcium ion binding"/>
    <property type="evidence" value="ECO:0007669"/>
    <property type="project" value="InterPro"/>
</dbReference>
<dbReference type="InterPro" id="IPR036859">
    <property type="entry name" value="CAP-Gly_dom_sf"/>
</dbReference>
<dbReference type="RefSeq" id="XP_004995558.1">
    <property type="nucleotide sequence ID" value="XM_004995501.1"/>
</dbReference>
<feature type="region of interest" description="Disordered" evidence="3">
    <location>
        <begin position="1"/>
        <end position="29"/>
    </location>
</feature>
<dbReference type="STRING" id="946362.F2U5H8"/>
<sequence>MSDAPEPAQPQLHTVEQQQDSDASQTGPVHVTAGNEVHVITAEQDQARKQGPLETTLLEYFQQADQDGDGVLSFEEFAQVFTPEQLGVSLTQEDLKALFDLVDTNGSGTIEYAEFGPRAREALVQKLSASSTTQGDWLEIYSRTEGILYLNKATGEAQYDLPESHTGSEDEIVADAFASHFMSRDPANTGLVDFNTFCIDLQTDQLGLFLTAEEVEAIVQVHPPVDEQGTMNYMTLAPLMRNYVTQLYAGRQPIPGHWVRLVSRHYGTFWLNKMTGSVQSEVPMDVILAAQAAEGGVVPPVVEGSSAADAQRLQELLAEVERLKKQGGDAAAAKQAQDKVAALEEKVKAQEEELAALKEERETLATAQGGDQKELSDALRAKHELEQQLAQTKKKAEADVTSLSKRLTQAEATAAAVTAELNETKAAFEASRQQCEKQEAELKTLKQRTKALSRDSEQIKALQATVDDLNAKLKEAKALGDERAKTLQQARAQIKSLKERTVKADEESTQMDRLREQLHEQRELYRTTKVFLDSKTKVIQQKNEQIRALQERAAALEQQDEKRAQILETLLERTTNLQAQMAEPDPSLALEASPSRRRTLSSSPTGGRTRRGSAGGAHHPPDTNGTLRTPHHQGKTPSRGARRTSRTAQKPMFPPISRGSMASQPLNIDQELKLEEVDAAASHVRVGDRVLVRGPLVDGVVKQYTGVVKYVGRLDSEVIDYNIYAGLKMDDPIGDTDGLFKGKRYFRCPERHGRFVAVGDIISVVASRAPRRRSVRQENKSTTA</sequence>
<feature type="coiled-coil region" evidence="2">
    <location>
        <begin position="306"/>
        <end position="559"/>
    </location>
</feature>
<evidence type="ECO:0000256" key="1">
    <source>
        <dbReference type="ARBA" id="ARBA00022837"/>
    </source>
</evidence>
<keyword evidence="2" id="KW-0175">Coiled coil</keyword>